<evidence type="ECO:0000256" key="1">
    <source>
        <dbReference type="ARBA" id="ARBA00022729"/>
    </source>
</evidence>
<feature type="signal peptide" evidence="3">
    <location>
        <begin position="1"/>
        <end position="24"/>
    </location>
</feature>
<name>A0A7X1E6M9_9BACT</name>
<proteinExistence type="predicted"/>
<organism evidence="5 6">
    <name type="scientific">Puniceicoccus vermicola</name>
    <dbReference type="NCBI Taxonomy" id="388746"/>
    <lineage>
        <taxon>Bacteria</taxon>
        <taxon>Pseudomonadati</taxon>
        <taxon>Verrucomicrobiota</taxon>
        <taxon>Opitutia</taxon>
        <taxon>Puniceicoccales</taxon>
        <taxon>Puniceicoccaceae</taxon>
        <taxon>Puniceicoccus</taxon>
    </lineage>
</organism>
<dbReference type="Pfam" id="PF13525">
    <property type="entry name" value="YfiO"/>
    <property type="match status" value="1"/>
</dbReference>
<evidence type="ECO:0000313" key="5">
    <source>
        <dbReference type="EMBL" id="MBC2602827.1"/>
    </source>
</evidence>
<dbReference type="InterPro" id="IPR011990">
    <property type="entry name" value="TPR-like_helical_dom_sf"/>
</dbReference>
<keyword evidence="1 3" id="KW-0732">Signal</keyword>
<evidence type="ECO:0000313" key="6">
    <source>
        <dbReference type="Proteomes" id="UP000525652"/>
    </source>
</evidence>
<feature type="chain" id="PRO_5030742066" evidence="3">
    <location>
        <begin position="25"/>
        <end position="1003"/>
    </location>
</feature>
<keyword evidence="6" id="KW-1185">Reference proteome</keyword>
<evidence type="ECO:0000256" key="2">
    <source>
        <dbReference type="PROSITE-ProRule" id="PRU00339"/>
    </source>
</evidence>
<dbReference type="PANTHER" id="PTHR12558:SF13">
    <property type="entry name" value="CELL DIVISION CYCLE PROTEIN 27 HOMOLOG"/>
    <property type="match status" value="1"/>
</dbReference>
<dbReference type="InterPro" id="IPR019734">
    <property type="entry name" value="TPR_rpt"/>
</dbReference>
<evidence type="ECO:0000256" key="3">
    <source>
        <dbReference type="SAM" id="SignalP"/>
    </source>
</evidence>
<dbReference type="Pfam" id="PF13428">
    <property type="entry name" value="TPR_14"/>
    <property type="match status" value="1"/>
</dbReference>
<keyword evidence="2" id="KW-0802">TPR repeat</keyword>
<dbReference type="PANTHER" id="PTHR12558">
    <property type="entry name" value="CELL DIVISION CYCLE 16,23,27"/>
    <property type="match status" value="1"/>
</dbReference>
<dbReference type="AlphaFoldDB" id="A0A7X1E6M9"/>
<reference evidence="5 6" key="1">
    <citation type="submission" date="2020-07" db="EMBL/GenBank/DDBJ databases">
        <authorList>
            <person name="Feng X."/>
        </authorList>
    </citation>
    <scope>NUCLEOTIDE SEQUENCE [LARGE SCALE GENOMIC DNA]</scope>
    <source>
        <strain evidence="5 6">JCM14086</strain>
    </source>
</reference>
<dbReference type="InterPro" id="IPR039565">
    <property type="entry name" value="BamD-like"/>
</dbReference>
<comment type="caution">
    <text evidence="5">The sequence shown here is derived from an EMBL/GenBank/DDBJ whole genome shotgun (WGS) entry which is preliminary data.</text>
</comment>
<protein>
    <submittedName>
        <fullName evidence="5">Tetratricopeptide repeat protein</fullName>
    </submittedName>
</protein>
<feature type="domain" description="Outer membrane lipoprotein BamD-like" evidence="4">
    <location>
        <begin position="474"/>
        <end position="552"/>
    </location>
</feature>
<dbReference type="RefSeq" id="WP_185693493.1">
    <property type="nucleotide sequence ID" value="NZ_JACHVA010000102.1"/>
</dbReference>
<dbReference type="Proteomes" id="UP000525652">
    <property type="component" value="Unassembled WGS sequence"/>
</dbReference>
<dbReference type="Pfam" id="PF13181">
    <property type="entry name" value="TPR_8"/>
    <property type="match status" value="1"/>
</dbReference>
<dbReference type="Pfam" id="PF13432">
    <property type="entry name" value="TPR_16"/>
    <property type="match status" value="1"/>
</dbReference>
<dbReference type="Gene3D" id="1.25.40.10">
    <property type="entry name" value="Tetratricopeptide repeat domain"/>
    <property type="match status" value="5"/>
</dbReference>
<dbReference type="PROSITE" id="PS50005">
    <property type="entry name" value="TPR"/>
    <property type="match status" value="1"/>
</dbReference>
<sequence length="1003" mass="114857">MTLKYPRFSLFIVLILMLPLGAVAQVDPASMGITPLQERASELSAENRFQSARPYLLEIINRLKEGTEEEQATLGPVYFFVGLSYLQDYSQQSDPALLQQAIDAFTNALASGVTEEREIAILEFRGDSYRGLGEFDKAAADYEKVASPPLSRRLRPADERDVLQKLSLSLHAQRDWNKALPWFRAFLDKSETDRERALAAGLILEAYIEQNNLNGIMELLPLITVDNPSRYSVSLNVALMQAGDKLSDKGQYAQAALLYNATLTRDQILRYFEEREGLQSAQIERMRARGSSEERMADEIIELENTRQQLAAIRQVTPYTSQLMARVARNYYLAGRDYEAVWAYLRFVDNYPDDPIAQEFRFAAFITATKLGMEGLSRQLGEQILEGGGSNEDFRKRVLLSLANAYLQSDEERSFYESVDDFLAQYADSPEAAQVVFMLGNYLLNKGQFDELEDRFALLKTKLKGTPAEDGLYYWPGLSYLFQAQFEKAREQFQTIVDQFPQSVYFEDSNYRLAMTYYGSDQSDVATQKFEEFIQKFPNSGLRGEVEFFLGEIAASDGELLRAIKFYDEVPEHTDSISFITSAYFQKAKLLQKNGALPRAARTYEEYIKEYGEEGQLTQAIFQLGEIRKEQGRPGEALEEYRKAILEYGNDPANLGVDPMISTYVEQYDEVKARLTASLAFLEKMETDPQFREKIATNRGFLYQQFADNKNLDQGLYEELRQSKEFSEALAKSAEPLQPYLENYREQLKSFPKETPETVFSREFTKAQRRNQRTLAMRLQMALEELGKPPRSPMVIQESDLALASPKILIWIGGNQTRVDPELAKRAYRMAIDYEESVDEKVDAYLNLADLLMAEGDTDAAMTLYQQAEENFPADPRIYRALIAQARVYAEKGNTGEARERLMQILKTPDWRGEPHAEALYRVGVTYFDEGKYPEAHGFFERTFLGYGLFDEWAARAYLMDAKTLVEMNELEDAKRTLNEALSDDRYRNTEIYSELVEYENSI</sequence>
<evidence type="ECO:0000259" key="4">
    <source>
        <dbReference type="Pfam" id="PF13525"/>
    </source>
</evidence>
<dbReference type="SMART" id="SM00028">
    <property type="entry name" value="TPR"/>
    <property type="match status" value="8"/>
</dbReference>
<feature type="repeat" description="TPR" evidence="2">
    <location>
        <begin position="842"/>
        <end position="875"/>
    </location>
</feature>
<gene>
    <name evidence="5" type="ORF">H5P30_13670</name>
</gene>
<accession>A0A7X1E6M9</accession>
<dbReference type="SUPFAM" id="SSF48452">
    <property type="entry name" value="TPR-like"/>
    <property type="match status" value="4"/>
</dbReference>
<dbReference type="EMBL" id="JACHVA010000102">
    <property type="protein sequence ID" value="MBC2602827.1"/>
    <property type="molecule type" value="Genomic_DNA"/>
</dbReference>